<gene>
    <name evidence="2" type="ORF">TRAPUB_3605</name>
</gene>
<evidence type="ECO:0000313" key="3">
    <source>
        <dbReference type="Proteomes" id="UP000184267"/>
    </source>
</evidence>
<comment type="caution">
    <text evidence="2">The sequence shown here is derived from an EMBL/GenBank/DDBJ whole genome shotgun (WGS) entry which is preliminary data.</text>
</comment>
<feature type="region of interest" description="Disordered" evidence="1">
    <location>
        <begin position="121"/>
        <end position="192"/>
    </location>
</feature>
<name>A0A1M2VDB3_TRAPU</name>
<keyword evidence="3" id="KW-1185">Reference proteome</keyword>
<feature type="region of interest" description="Disordered" evidence="1">
    <location>
        <begin position="1"/>
        <end position="22"/>
    </location>
</feature>
<dbReference type="EMBL" id="MNAD01001426">
    <property type="protein sequence ID" value="OJT05592.1"/>
    <property type="molecule type" value="Genomic_DNA"/>
</dbReference>
<dbReference type="OMA" id="WDSESNC"/>
<dbReference type="AlphaFoldDB" id="A0A1M2VDB3"/>
<evidence type="ECO:0000313" key="2">
    <source>
        <dbReference type="EMBL" id="OJT05592.1"/>
    </source>
</evidence>
<evidence type="ECO:0000256" key="1">
    <source>
        <dbReference type="SAM" id="MobiDB-lite"/>
    </source>
</evidence>
<accession>A0A1M2VDB3</accession>
<proteinExistence type="predicted"/>
<dbReference type="OrthoDB" id="2733322at2759"/>
<reference evidence="2 3" key="1">
    <citation type="submission" date="2016-10" db="EMBL/GenBank/DDBJ databases">
        <title>Genome sequence of the basidiomycete white-rot fungus Trametes pubescens.</title>
        <authorList>
            <person name="Makela M.R."/>
            <person name="Granchi Z."/>
            <person name="Peng M."/>
            <person name="De Vries R.P."/>
            <person name="Grigoriev I."/>
            <person name="Riley R."/>
            <person name="Hilden K."/>
        </authorList>
    </citation>
    <scope>NUCLEOTIDE SEQUENCE [LARGE SCALE GENOMIC DNA]</scope>
    <source>
        <strain evidence="2 3">FBCC735</strain>
    </source>
</reference>
<sequence>MRPTPAPADSRPSPLLKSTRRTKKFSAIRRENVLAAMSPRSPTTSLEPFLGTYRIVWDSESNWDPRHTIVDPAAERDPEDGLLVLTRPQRAQGWPREHAPSSSVVLRFCDSFLGADHTASVLKPSLHPTPTRVASDSDSPPPSDPSLLSPLSAASPSRSPSSSSRSPSSASSLRSLPRAPSTSSGNSTTPGPPRFWHFAWDPSFPRLGFRHEGMDLTAPHGHALSFARVRDDRGAPFAVLDLAGAGVGAGGGDGCITVVAKRVPDRWAREGLSRGERERLGMVELDEEGRPFDYY</sequence>
<protein>
    <submittedName>
        <fullName evidence="2">Uncharacterized protein</fullName>
    </submittedName>
</protein>
<dbReference type="Proteomes" id="UP000184267">
    <property type="component" value="Unassembled WGS sequence"/>
</dbReference>
<feature type="compositionally biased region" description="Low complexity" evidence="1">
    <location>
        <begin position="145"/>
        <end position="189"/>
    </location>
</feature>
<organism evidence="2 3">
    <name type="scientific">Trametes pubescens</name>
    <name type="common">White-rot fungus</name>
    <dbReference type="NCBI Taxonomy" id="154538"/>
    <lineage>
        <taxon>Eukaryota</taxon>
        <taxon>Fungi</taxon>
        <taxon>Dikarya</taxon>
        <taxon>Basidiomycota</taxon>
        <taxon>Agaricomycotina</taxon>
        <taxon>Agaricomycetes</taxon>
        <taxon>Polyporales</taxon>
        <taxon>Polyporaceae</taxon>
        <taxon>Trametes</taxon>
    </lineage>
</organism>